<keyword evidence="7" id="KW-1185">Reference proteome</keyword>
<evidence type="ECO:0000256" key="4">
    <source>
        <dbReference type="PIRNR" id="PIRNR016020"/>
    </source>
</evidence>
<gene>
    <name evidence="6" type="ORF">GM31_11120</name>
</gene>
<dbReference type="EC" id="5.1.3.15" evidence="4"/>
<reference evidence="6 7" key="1">
    <citation type="journal article" date="2015" name="Appl. Environ. Microbiol.">
        <title>The Enterobacterium Trabulsiella odontotermitis Presents Novel Adaptations Related to Its Association with Fungus-Growing Termites.</title>
        <authorList>
            <person name="Sapountzis P."/>
            <person name="Gruntjes T."/>
            <person name="Otani S."/>
            <person name="Estevez J."/>
            <person name="da Costa R.R."/>
            <person name="Plunkett G.3rd."/>
            <person name="Perna N.T."/>
            <person name="Poulsen M."/>
        </authorList>
    </citation>
    <scope>NUCLEOTIDE SEQUENCE [LARGE SCALE GENOMIC DNA]</scope>
    <source>
        <strain evidence="6 7">12</strain>
    </source>
</reference>
<protein>
    <recommendedName>
        <fullName evidence="4">Putative glucose-6-phosphate 1-epimerase</fullName>
        <ecNumber evidence="4">5.1.3.15</ecNumber>
    </recommendedName>
</protein>
<dbReference type="InterPro" id="IPR011013">
    <property type="entry name" value="Gal_mutarotase_sf_dom"/>
</dbReference>
<dbReference type="Proteomes" id="UP000037393">
    <property type="component" value="Unassembled WGS sequence"/>
</dbReference>
<evidence type="ECO:0000256" key="3">
    <source>
        <dbReference type="ARBA" id="ARBA00023235"/>
    </source>
</evidence>
<feature type="active site" evidence="5">
    <location>
        <position position="166"/>
    </location>
</feature>
<dbReference type="GO" id="GO:0005737">
    <property type="term" value="C:cytoplasm"/>
    <property type="evidence" value="ECO:0007669"/>
    <property type="project" value="TreeGrafter"/>
</dbReference>
<evidence type="ECO:0000256" key="1">
    <source>
        <dbReference type="ARBA" id="ARBA00001096"/>
    </source>
</evidence>
<keyword evidence="3 4" id="KW-0413">Isomerase</keyword>
<accession>A0A0L0GGU8</accession>
<dbReference type="EMBL" id="JNGI01000184">
    <property type="protein sequence ID" value="KNC88265.1"/>
    <property type="molecule type" value="Genomic_DNA"/>
</dbReference>
<dbReference type="Pfam" id="PF01263">
    <property type="entry name" value="Aldose_epim"/>
    <property type="match status" value="1"/>
</dbReference>
<dbReference type="PATRIC" id="fig|379893.4.peg.2262"/>
<dbReference type="RefSeq" id="WP_049858267.1">
    <property type="nucleotide sequence ID" value="NZ_JNGI01000184.1"/>
</dbReference>
<dbReference type="PANTHER" id="PTHR11122:SF13">
    <property type="entry name" value="GLUCOSE-6-PHOSPHATE 1-EPIMERASE"/>
    <property type="match status" value="1"/>
</dbReference>
<dbReference type="Gene3D" id="2.70.98.10">
    <property type="match status" value="1"/>
</dbReference>
<evidence type="ECO:0000313" key="6">
    <source>
        <dbReference type="EMBL" id="KNC88265.1"/>
    </source>
</evidence>
<dbReference type="SUPFAM" id="SSF74650">
    <property type="entry name" value="Galactose mutarotase-like"/>
    <property type="match status" value="1"/>
</dbReference>
<organism evidence="6 7">
    <name type="scientific">Trabulsiella odontotermitis</name>
    <dbReference type="NCBI Taxonomy" id="379893"/>
    <lineage>
        <taxon>Bacteria</taxon>
        <taxon>Pseudomonadati</taxon>
        <taxon>Pseudomonadota</taxon>
        <taxon>Gammaproteobacteria</taxon>
        <taxon>Enterobacterales</taxon>
        <taxon>Enterobacteriaceae</taxon>
        <taxon>Trabulsiella</taxon>
    </lineage>
</organism>
<proteinExistence type="inferred from homology"/>
<feature type="active site" evidence="5">
    <location>
        <position position="266"/>
    </location>
</feature>
<comment type="similarity">
    <text evidence="2 4">Belongs to the glucose-6-phosphate 1-epimerase family.</text>
</comment>
<dbReference type="InterPro" id="IPR008183">
    <property type="entry name" value="Aldose_1/G6P_1-epimerase"/>
</dbReference>
<dbReference type="PIRSF" id="PIRSF016020">
    <property type="entry name" value="PHexose_mutarotase"/>
    <property type="match status" value="1"/>
</dbReference>
<sequence length="293" mass="32558">MNIIKQLFALPVLETLSPGITRRKMDELDILVIQTPYCDAAVALQGAHLLAWRPLRQTNSVLWLSDNTPFKAGIPLRGGVPVCWPWFTDLGGEPFHGFARMMPWQLTTLDSARTALSLTLRLCETPQTRQWWNHAFQLELTLNFTAEICELLLTAYGNYSTTAALHSYLATSDIRTTRIHGVGTQGYDTVAGKPRQNLPSPLSLKGEFGAICSDAEPQTVLVTPDRTLTLTHVNNSNVVVWNPWQQRAAQTSDIPDDGWQHFVCLETAAIDRPLVSTPQHPASLGVQFALSHH</sequence>
<dbReference type="GO" id="GO:0047938">
    <property type="term" value="F:glucose-6-phosphate 1-epimerase activity"/>
    <property type="evidence" value="ECO:0007669"/>
    <property type="project" value="UniProtKB-UniRule"/>
</dbReference>
<dbReference type="GO" id="GO:0005975">
    <property type="term" value="P:carbohydrate metabolic process"/>
    <property type="evidence" value="ECO:0007669"/>
    <property type="project" value="InterPro"/>
</dbReference>
<dbReference type="PANTHER" id="PTHR11122">
    <property type="entry name" value="APOSPORY-ASSOCIATED PROTEIN C-RELATED"/>
    <property type="match status" value="1"/>
</dbReference>
<dbReference type="InterPro" id="IPR025532">
    <property type="entry name" value="G6P_1-epimerase"/>
</dbReference>
<dbReference type="GO" id="GO:0030246">
    <property type="term" value="F:carbohydrate binding"/>
    <property type="evidence" value="ECO:0007669"/>
    <property type="project" value="UniProtKB-UniRule"/>
</dbReference>
<dbReference type="OrthoDB" id="9790727at2"/>
<evidence type="ECO:0000313" key="7">
    <source>
        <dbReference type="Proteomes" id="UP000037393"/>
    </source>
</evidence>
<dbReference type="InterPro" id="IPR014718">
    <property type="entry name" value="GH-type_carb-bd"/>
</dbReference>
<name>A0A0L0GGU8_9ENTR</name>
<comment type="caution">
    <text evidence="6">The sequence shown here is derived from an EMBL/GenBank/DDBJ whole genome shotgun (WGS) entry which is preliminary data.</text>
</comment>
<evidence type="ECO:0000256" key="5">
    <source>
        <dbReference type="PIRSR" id="PIRSR016020-1"/>
    </source>
</evidence>
<comment type="catalytic activity">
    <reaction evidence="1">
        <text>alpha-D-glucose 6-phosphate = beta-D-glucose 6-phosphate</text>
        <dbReference type="Rhea" id="RHEA:16249"/>
        <dbReference type="ChEBI" id="CHEBI:58225"/>
        <dbReference type="ChEBI" id="CHEBI:58247"/>
        <dbReference type="EC" id="5.1.3.15"/>
    </reaction>
</comment>
<dbReference type="AlphaFoldDB" id="A0A0L0GGU8"/>
<evidence type="ECO:0000256" key="2">
    <source>
        <dbReference type="ARBA" id="ARBA00005866"/>
    </source>
</evidence>